<evidence type="ECO:0000313" key="4">
    <source>
        <dbReference type="Proteomes" id="UP001457282"/>
    </source>
</evidence>
<dbReference type="PANTHER" id="PTHR47942:SF16">
    <property type="entry name" value="PENTATRICOPEPTIDE REPEAT DOMAIN CONTAINING PROTEIN-RELATED"/>
    <property type="match status" value="1"/>
</dbReference>
<dbReference type="InterPro" id="IPR002885">
    <property type="entry name" value="PPR_rpt"/>
</dbReference>
<feature type="repeat" description="PPR" evidence="2">
    <location>
        <begin position="271"/>
        <end position="305"/>
    </location>
</feature>
<evidence type="ECO:0008006" key="5">
    <source>
        <dbReference type="Google" id="ProtNLM"/>
    </source>
</evidence>
<proteinExistence type="predicted"/>
<dbReference type="PROSITE" id="PS51375">
    <property type="entry name" value="PPR"/>
    <property type="match status" value="8"/>
</dbReference>
<dbReference type="SUPFAM" id="SSF81901">
    <property type="entry name" value="HCP-like"/>
    <property type="match status" value="1"/>
</dbReference>
<feature type="repeat" description="PPR" evidence="2">
    <location>
        <begin position="110"/>
        <end position="144"/>
    </location>
</feature>
<feature type="repeat" description="PPR" evidence="2">
    <location>
        <begin position="411"/>
        <end position="445"/>
    </location>
</feature>
<sequence>MKMKLITAGNRFFITPFLLKRIKFYSVVAESVVDRSKARDLERLIQTRCKSGTLGLDEALGYFNSMIQMKPIPSIRALNCLFGALSKMKQYCTVVSMYKQLMGCAHFQPDVFTMNVVINCLCRLNRVDLGFSALAITLKHGLQPDACSLNPLLHGLCKNSSSLGEGVDMFQKMGGCACDEFTYAIIINGLCKAGKTSNVMEILEQSALISSHCKEDRMEEALSLFEMMTRKGIQPDVVTFTCLISAFCKSGKWEEAVQIFKNMIECGTLPNVCTFNAILDALCKEGKTSEALSLMEEMIHGGVKPDISTYNSLINGLCHSGQWRETTRLFDEMVGLGILPDTITLTALFDAFCKEGMTEEAHKAFEAAFQYGMEVSKITYNMLVNQYCLHGKTDKAKKVFNFMLLKGHVPDNASYTTLVNGYIKVKRIDEAVTLVKEMIQKGVMPDLETQKALGDFCPKMHISSAD</sequence>
<gene>
    <name evidence="3" type="ORF">M0R45_020524</name>
</gene>
<comment type="caution">
    <text evidence="3">The sequence shown here is derived from an EMBL/GenBank/DDBJ whole genome shotgun (WGS) entry which is preliminary data.</text>
</comment>
<name>A0AAW1X8M0_RUBAR</name>
<dbReference type="Gene3D" id="1.25.40.10">
    <property type="entry name" value="Tetratricopeptide repeat domain"/>
    <property type="match status" value="4"/>
</dbReference>
<dbReference type="PANTHER" id="PTHR47942">
    <property type="entry name" value="TETRATRICOPEPTIDE REPEAT (TPR)-LIKE SUPERFAMILY PROTEIN-RELATED"/>
    <property type="match status" value="1"/>
</dbReference>
<dbReference type="Pfam" id="PF12854">
    <property type="entry name" value="PPR_1"/>
    <property type="match status" value="1"/>
</dbReference>
<dbReference type="AlphaFoldDB" id="A0AAW1X8M0"/>
<dbReference type="NCBIfam" id="TIGR00756">
    <property type="entry name" value="PPR"/>
    <property type="match status" value="8"/>
</dbReference>
<feature type="repeat" description="PPR" evidence="2">
    <location>
        <begin position="236"/>
        <end position="270"/>
    </location>
</feature>
<organism evidence="3 4">
    <name type="scientific">Rubus argutus</name>
    <name type="common">Southern blackberry</name>
    <dbReference type="NCBI Taxonomy" id="59490"/>
    <lineage>
        <taxon>Eukaryota</taxon>
        <taxon>Viridiplantae</taxon>
        <taxon>Streptophyta</taxon>
        <taxon>Embryophyta</taxon>
        <taxon>Tracheophyta</taxon>
        <taxon>Spermatophyta</taxon>
        <taxon>Magnoliopsida</taxon>
        <taxon>eudicotyledons</taxon>
        <taxon>Gunneridae</taxon>
        <taxon>Pentapetalae</taxon>
        <taxon>rosids</taxon>
        <taxon>fabids</taxon>
        <taxon>Rosales</taxon>
        <taxon>Rosaceae</taxon>
        <taxon>Rosoideae</taxon>
        <taxon>Rosoideae incertae sedis</taxon>
        <taxon>Rubus</taxon>
    </lineage>
</organism>
<feature type="repeat" description="PPR" evidence="2">
    <location>
        <begin position="306"/>
        <end position="340"/>
    </location>
</feature>
<evidence type="ECO:0000256" key="1">
    <source>
        <dbReference type="ARBA" id="ARBA00022737"/>
    </source>
</evidence>
<protein>
    <recommendedName>
        <fullName evidence="5">Pentatricopeptide repeat-containing protein</fullName>
    </recommendedName>
</protein>
<evidence type="ECO:0000256" key="2">
    <source>
        <dbReference type="PROSITE-ProRule" id="PRU00708"/>
    </source>
</evidence>
<dbReference type="Proteomes" id="UP001457282">
    <property type="component" value="Unassembled WGS sequence"/>
</dbReference>
<dbReference type="SUPFAM" id="SSF48452">
    <property type="entry name" value="TPR-like"/>
    <property type="match status" value="1"/>
</dbReference>
<keyword evidence="4" id="KW-1185">Reference proteome</keyword>
<reference evidence="3 4" key="1">
    <citation type="journal article" date="2023" name="G3 (Bethesda)">
        <title>A chromosome-length genome assembly and annotation of blackberry (Rubus argutus, cv. 'Hillquist').</title>
        <authorList>
            <person name="Bruna T."/>
            <person name="Aryal R."/>
            <person name="Dudchenko O."/>
            <person name="Sargent D.J."/>
            <person name="Mead D."/>
            <person name="Buti M."/>
            <person name="Cavallini A."/>
            <person name="Hytonen T."/>
            <person name="Andres J."/>
            <person name="Pham M."/>
            <person name="Weisz D."/>
            <person name="Mascagni F."/>
            <person name="Usai G."/>
            <person name="Natali L."/>
            <person name="Bassil N."/>
            <person name="Fernandez G.E."/>
            <person name="Lomsadze A."/>
            <person name="Armour M."/>
            <person name="Olukolu B."/>
            <person name="Poorten T."/>
            <person name="Britton C."/>
            <person name="Davik J."/>
            <person name="Ashrafi H."/>
            <person name="Aiden E.L."/>
            <person name="Borodovsky M."/>
            <person name="Worthington M."/>
        </authorList>
    </citation>
    <scope>NUCLEOTIDE SEQUENCE [LARGE SCALE GENOMIC DNA]</scope>
    <source>
        <strain evidence="3">PI 553951</strain>
    </source>
</reference>
<dbReference type="InterPro" id="IPR011990">
    <property type="entry name" value="TPR-like_helical_dom_sf"/>
</dbReference>
<dbReference type="Pfam" id="PF13041">
    <property type="entry name" value="PPR_2"/>
    <property type="match status" value="4"/>
</dbReference>
<feature type="repeat" description="PPR" evidence="2">
    <location>
        <begin position="376"/>
        <end position="410"/>
    </location>
</feature>
<feature type="repeat" description="PPR" evidence="2">
    <location>
        <begin position="201"/>
        <end position="235"/>
    </location>
</feature>
<keyword evidence="1" id="KW-0677">Repeat</keyword>
<evidence type="ECO:0000313" key="3">
    <source>
        <dbReference type="EMBL" id="KAK9933323.1"/>
    </source>
</evidence>
<accession>A0AAW1X8M0</accession>
<dbReference type="EMBL" id="JBEDUW010000004">
    <property type="protein sequence ID" value="KAK9933323.1"/>
    <property type="molecule type" value="Genomic_DNA"/>
</dbReference>
<dbReference type="InterPro" id="IPR051222">
    <property type="entry name" value="PPR/CCM1_RNA-binding"/>
</dbReference>
<feature type="repeat" description="PPR" evidence="2">
    <location>
        <begin position="341"/>
        <end position="375"/>
    </location>
</feature>
<dbReference type="Pfam" id="PF01535">
    <property type="entry name" value="PPR"/>
    <property type="match status" value="1"/>
</dbReference>